<dbReference type="InterPro" id="IPR051914">
    <property type="entry name" value="FAD-linked_OxidoTrans_Type4"/>
</dbReference>
<dbReference type="PANTHER" id="PTHR42934">
    <property type="entry name" value="GLYCOLATE OXIDASE SUBUNIT GLCD"/>
    <property type="match status" value="1"/>
</dbReference>
<gene>
    <name evidence="6" type="ordered locus">VMUT_1201</name>
</gene>
<dbReference type="Gene3D" id="3.30.43.10">
    <property type="entry name" value="Uridine Diphospho-n-acetylenolpyruvylglucosamine Reductase, domain 2"/>
    <property type="match status" value="1"/>
</dbReference>
<dbReference type="AlphaFoldDB" id="F0QYH3"/>
<accession>F0QYH3</accession>
<dbReference type="Proteomes" id="UP000007485">
    <property type="component" value="Chromosome"/>
</dbReference>
<dbReference type="InterPro" id="IPR016166">
    <property type="entry name" value="FAD-bd_PCMH"/>
</dbReference>
<dbReference type="GeneID" id="10288853"/>
<name>F0QYH3_VULM7</name>
<dbReference type="GO" id="GO:0016491">
    <property type="term" value="F:oxidoreductase activity"/>
    <property type="evidence" value="ECO:0007669"/>
    <property type="project" value="UniProtKB-KW"/>
</dbReference>
<keyword evidence="2" id="KW-0285">Flavoprotein</keyword>
<feature type="domain" description="FAD-binding PCMH-type" evidence="5">
    <location>
        <begin position="38"/>
        <end position="224"/>
    </location>
</feature>
<dbReference type="KEGG" id="vmo:VMUT_1201"/>
<sequence length="469" mass="50634">MGITEGIINELKRIVGESNIITDEVELTVYEADGSFVYTAKPDVVVFPRSTEEVAKVVRVAWENRIPIVGRGSGTSLSGGALPIEGGIVVSLARMNRVLELDIENETATAEAGVINLWVSDALAKFNYQYPIDLGYYFPADPGSQRVATIGGNISHNAGGVKCFKYGVTVNNVRGLKVVLPNGEIRFFGGKVIENPGYDIVGIISGSEGTMAIVTEAVLRIVSNYESVKTILAAFNSIEDAGTAVSRIISTGIRPVALEFMDKIAVNAIEAGPWGGGLPTDAEAILLIDVEGSEPGTSAEANRIIEILKSSGAYMVKLARDRAEANKWWSARKQAFGAMGFVGPNYITGDGTIPRKKLPEALHRIKEVGSKYGFRIANVFHAGDGNLHPLILYDERKPGERERALQAEDEILRMCVEIGGTITGEHGVGYYKKHLIGLLYTDYELNVMKNIKSVFDPLGIMNPGKIFPG</sequence>
<keyword evidence="3" id="KW-0274">FAD</keyword>
<reference evidence="6 7" key="1">
    <citation type="journal article" date="2011" name="J. Bacteriol.">
        <title>Complete genome sequence of 'Vulcanisaeta moutnovskia' strain 768-28, a novel member of the hyperthermophilic crenarchaeal genus vulcanisaeta.</title>
        <authorList>
            <person name="Gumerov V.M."/>
            <person name="Mardanov A.V."/>
            <person name="Beletsky A.V."/>
            <person name="Prokofeva M.I."/>
            <person name="Bonch-Osmolovskaya E.A."/>
            <person name="Ravin N.V."/>
            <person name="Skryabin K.G."/>
        </authorList>
    </citation>
    <scope>NUCLEOTIDE SEQUENCE [LARGE SCALE GENOMIC DNA]</scope>
    <source>
        <strain evidence="6 7">768-28</strain>
    </source>
</reference>
<evidence type="ECO:0000259" key="5">
    <source>
        <dbReference type="PROSITE" id="PS51387"/>
    </source>
</evidence>
<comment type="cofactor">
    <cofactor evidence="1">
        <name>FAD</name>
        <dbReference type="ChEBI" id="CHEBI:57692"/>
    </cofactor>
</comment>
<dbReference type="Gene3D" id="3.30.70.2740">
    <property type="match status" value="1"/>
</dbReference>
<evidence type="ECO:0000256" key="3">
    <source>
        <dbReference type="ARBA" id="ARBA00022827"/>
    </source>
</evidence>
<evidence type="ECO:0000256" key="1">
    <source>
        <dbReference type="ARBA" id="ARBA00001974"/>
    </source>
</evidence>
<dbReference type="PANTHER" id="PTHR42934:SF1">
    <property type="entry name" value="GLYCOLATE OXIDASE SUBUNIT GLCD"/>
    <property type="match status" value="1"/>
</dbReference>
<dbReference type="eggNOG" id="arCOG00337">
    <property type="taxonomic scope" value="Archaea"/>
</dbReference>
<dbReference type="PROSITE" id="PS51387">
    <property type="entry name" value="FAD_PCMH"/>
    <property type="match status" value="1"/>
</dbReference>
<evidence type="ECO:0000256" key="4">
    <source>
        <dbReference type="ARBA" id="ARBA00023002"/>
    </source>
</evidence>
<dbReference type="Pfam" id="PF01565">
    <property type="entry name" value="FAD_binding_4"/>
    <property type="match status" value="1"/>
</dbReference>
<dbReference type="FunFam" id="1.10.45.10:FF:000001">
    <property type="entry name" value="D-lactate dehydrogenase mitochondrial"/>
    <property type="match status" value="1"/>
</dbReference>
<keyword evidence="7" id="KW-1185">Reference proteome</keyword>
<dbReference type="SUPFAM" id="SSF55103">
    <property type="entry name" value="FAD-linked oxidases, C-terminal domain"/>
    <property type="match status" value="1"/>
</dbReference>
<dbReference type="InterPro" id="IPR016164">
    <property type="entry name" value="FAD-linked_Oxase-like_C"/>
</dbReference>
<proteinExistence type="predicted"/>
<dbReference type="EMBL" id="CP002529">
    <property type="protein sequence ID" value="ADY01406.1"/>
    <property type="molecule type" value="Genomic_DNA"/>
</dbReference>
<dbReference type="InterPro" id="IPR006094">
    <property type="entry name" value="Oxid_FAD_bind_N"/>
</dbReference>
<organism evidence="6 7">
    <name type="scientific">Vulcanisaeta moutnovskia (strain 768-28)</name>
    <dbReference type="NCBI Taxonomy" id="985053"/>
    <lineage>
        <taxon>Archaea</taxon>
        <taxon>Thermoproteota</taxon>
        <taxon>Thermoprotei</taxon>
        <taxon>Thermoproteales</taxon>
        <taxon>Thermoproteaceae</taxon>
        <taxon>Vulcanisaeta</taxon>
    </lineage>
</organism>
<evidence type="ECO:0000256" key="2">
    <source>
        <dbReference type="ARBA" id="ARBA00022630"/>
    </source>
</evidence>
<dbReference type="RefSeq" id="WP_013604568.1">
    <property type="nucleotide sequence ID" value="NC_015151.1"/>
</dbReference>
<dbReference type="STRING" id="985053.VMUT_1201"/>
<dbReference type="InterPro" id="IPR004113">
    <property type="entry name" value="FAD-bd_oxidored_4_C"/>
</dbReference>
<dbReference type="InterPro" id="IPR016171">
    <property type="entry name" value="Vanillyl_alc_oxidase_C-sub2"/>
</dbReference>
<dbReference type="OrthoDB" id="26910at2157"/>
<dbReference type="InterPro" id="IPR016167">
    <property type="entry name" value="FAD-bd_PCMH_sub1"/>
</dbReference>
<dbReference type="Pfam" id="PF02913">
    <property type="entry name" value="FAD-oxidase_C"/>
    <property type="match status" value="1"/>
</dbReference>
<dbReference type="HOGENOM" id="CLU_017779_9_2_2"/>
<evidence type="ECO:0000313" key="7">
    <source>
        <dbReference type="Proteomes" id="UP000007485"/>
    </source>
</evidence>
<dbReference type="InterPro" id="IPR016169">
    <property type="entry name" value="FAD-bd_PCMH_sub2"/>
</dbReference>
<dbReference type="SUPFAM" id="SSF56176">
    <property type="entry name" value="FAD-binding/transporter-associated domain-like"/>
    <property type="match status" value="1"/>
</dbReference>
<dbReference type="Gene3D" id="3.30.70.2190">
    <property type="match status" value="1"/>
</dbReference>
<keyword evidence="4" id="KW-0560">Oxidoreductase</keyword>
<evidence type="ECO:0000313" key="6">
    <source>
        <dbReference type="EMBL" id="ADY01406.1"/>
    </source>
</evidence>
<dbReference type="GO" id="GO:0071949">
    <property type="term" value="F:FAD binding"/>
    <property type="evidence" value="ECO:0007669"/>
    <property type="project" value="InterPro"/>
</dbReference>
<dbReference type="Gene3D" id="3.30.465.10">
    <property type="match status" value="1"/>
</dbReference>
<protein>
    <submittedName>
        <fullName evidence="6">Glycolate oxidase subunit D</fullName>
    </submittedName>
</protein>
<dbReference type="Gene3D" id="1.10.45.10">
    <property type="entry name" value="Vanillyl-alcohol Oxidase, Chain A, domain 4"/>
    <property type="match status" value="1"/>
</dbReference>
<dbReference type="InterPro" id="IPR036318">
    <property type="entry name" value="FAD-bd_PCMH-like_sf"/>
</dbReference>